<dbReference type="STRING" id="42253.NITMOv2_2670"/>
<dbReference type="GO" id="GO:0004135">
    <property type="term" value="F:amylo-alpha-1,6-glucosidase activity"/>
    <property type="evidence" value="ECO:0007669"/>
    <property type="project" value="InterPro"/>
</dbReference>
<organism evidence="3 4">
    <name type="scientific">Nitrospira moscoviensis</name>
    <dbReference type="NCBI Taxonomy" id="42253"/>
    <lineage>
        <taxon>Bacteria</taxon>
        <taxon>Pseudomonadati</taxon>
        <taxon>Nitrospirota</taxon>
        <taxon>Nitrospiria</taxon>
        <taxon>Nitrospirales</taxon>
        <taxon>Nitrospiraceae</taxon>
        <taxon>Nitrospira</taxon>
    </lineage>
</organism>
<keyword evidence="3" id="KW-0328">Glycosyltransferase</keyword>
<dbReference type="EMBL" id="CP011801">
    <property type="protein sequence ID" value="ALA59083.1"/>
    <property type="molecule type" value="Genomic_DNA"/>
</dbReference>
<feature type="domain" description="Glycogen debranching enzyme C-terminal" evidence="1">
    <location>
        <begin position="309"/>
        <end position="665"/>
    </location>
</feature>
<evidence type="ECO:0000313" key="3">
    <source>
        <dbReference type="EMBL" id="ALA59083.1"/>
    </source>
</evidence>
<dbReference type="InterPro" id="IPR012341">
    <property type="entry name" value="6hp_glycosidase-like_sf"/>
</dbReference>
<dbReference type="PATRIC" id="fig|42253.5.peg.2641"/>
<keyword evidence="4" id="KW-1185">Reference proteome</keyword>
<dbReference type="PANTHER" id="PTHR10569:SF2">
    <property type="entry name" value="GLYCOGEN DEBRANCHING ENZYME"/>
    <property type="match status" value="1"/>
</dbReference>
<dbReference type="SUPFAM" id="SSF48208">
    <property type="entry name" value="Six-hairpin glycosidases"/>
    <property type="match status" value="1"/>
</dbReference>
<dbReference type="FunFam" id="1.50.10.10:FF:000073">
    <property type="entry name" value="Glycogen debranching enzyme, hypothetical (TreX-like)"/>
    <property type="match status" value="1"/>
</dbReference>
<evidence type="ECO:0000259" key="1">
    <source>
        <dbReference type="Pfam" id="PF06202"/>
    </source>
</evidence>
<evidence type="ECO:0000313" key="4">
    <source>
        <dbReference type="Proteomes" id="UP000069205"/>
    </source>
</evidence>
<dbReference type="PANTHER" id="PTHR10569">
    <property type="entry name" value="GLYCOGEN DEBRANCHING ENZYME"/>
    <property type="match status" value="1"/>
</dbReference>
<evidence type="ECO:0000259" key="2">
    <source>
        <dbReference type="Pfam" id="PF12439"/>
    </source>
</evidence>
<dbReference type="InterPro" id="IPR032790">
    <property type="entry name" value="GDE_C"/>
</dbReference>
<dbReference type="InterPro" id="IPR024742">
    <property type="entry name" value="Glycogen_debranch_N"/>
</dbReference>
<gene>
    <name evidence="3" type="ORF">NITMOv2_2670</name>
</gene>
<sequence length="674" mass="74662">MTTTFPELKPSGAAVGDPASLLAKEWLVTNGLGGYGSGSLLGIATRRYHGLFVPDIPGRGRLVIVPRLDETVEQGADMVLLSGAEYADGRIDADGFRYLKDVQRDRQQPVWTFELGGSTLEKRIAAPHGQNTVYVHYALTEGPPIRLHLRPFVGCRLHDAHLSEGPAAPFTVTIRAGRYEVGLPDGLPPLKLSLQPRCGVFVAGDLVSAGVSYRVDRDRGSEHVEDLFSPGYFTVDLSAGGGVSLIASVEPWDLLELECAGMLEAERRRLARLTALAPDLARDEVTRQLHLAADQFIVLPGARPEEQALAQASGDEARTIIAGYHWFGDWGRDTMISLEGLTLCTGRYREARAILHTFARYIKDGLLPNLFPEGAHQGLYHTADATLWYFHALERYLAVTGDRDTLMMLYPTLKDVLRRHRNGTRFNIRVDPRDGLLHAGAPGYALTWMDAKVDGWVVTPRRGKPVEIQALWYNALRLMAEWGGQLGERPDQWSEMAEQAAASFHRRFWYDAGGYLYDVVDGETGDDSALRPNQIFALSLRFPVLRQERWPPVVAAVTDKLLTPFGLRTLTPDHPDYKPTYSGDLRARDAAYHQGTVWPWLIGHYLDARLRIDGDPAGAHRLLAAFHSHLGEAGIGTISEIFDAEPPYHPRGCIAQAWSVAEVLRAYLKTRSDG</sequence>
<dbReference type="InterPro" id="IPR008928">
    <property type="entry name" value="6-hairpin_glycosidase_sf"/>
</dbReference>
<keyword evidence="3" id="KW-0808">Transferase</keyword>
<dbReference type="GO" id="GO:0004134">
    <property type="term" value="F:4-alpha-glucanotransferase activity"/>
    <property type="evidence" value="ECO:0007669"/>
    <property type="project" value="UniProtKB-EC"/>
</dbReference>
<dbReference type="EC" id="2.4.1.25" evidence="3"/>
<dbReference type="AlphaFoldDB" id="A0A0K2GDQ8"/>
<dbReference type="Proteomes" id="UP000069205">
    <property type="component" value="Chromosome"/>
</dbReference>
<dbReference type="InterPro" id="IPR010401">
    <property type="entry name" value="AGL/Gdb1"/>
</dbReference>
<accession>A0A0K2GDQ8</accession>
<name>A0A0K2GDQ8_NITMO</name>
<feature type="domain" description="Glycogen debranching enzyme bacterial and archaeal type N-terminal" evidence="2">
    <location>
        <begin position="24"/>
        <end position="241"/>
    </location>
</feature>
<dbReference type="NCBIfam" id="TIGR01561">
    <property type="entry name" value="gde_arch"/>
    <property type="match status" value="1"/>
</dbReference>
<dbReference type="Pfam" id="PF06202">
    <property type="entry name" value="GDE_C"/>
    <property type="match status" value="1"/>
</dbReference>
<reference evidence="3 4" key="1">
    <citation type="journal article" date="2015" name="Proc. Natl. Acad. Sci. U.S.A.">
        <title>Expanded metabolic versatility of ubiquitous nitrite-oxidizing bacteria from the genus Nitrospira.</title>
        <authorList>
            <person name="Koch H."/>
            <person name="Lucker S."/>
            <person name="Albertsen M."/>
            <person name="Kitzinger K."/>
            <person name="Herbold C."/>
            <person name="Spieck E."/>
            <person name="Nielsen P.H."/>
            <person name="Wagner M."/>
            <person name="Daims H."/>
        </authorList>
    </citation>
    <scope>NUCLEOTIDE SEQUENCE [LARGE SCALE GENOMIC DNA]</scope>
    <source>
        <strain evidence="3 4">NSP M-1</strain>
    </source>
</reference>
<dbReference type="Pfam" id="PF12439">
    <property type="entry name" value="GDE_N"/>
    <property type="match status" value="1"/>
</dbReference>
<dbReference type="GO" id="GO:0005980">
    <property type="term" value="P:glycogen catabolic process"/>
    <property type="evidence" value="ECO:0007669"/>
    <property type="project" value="InterPro"/>
</dbReference>
<dbReference type="OrthoDB" id="9761875at2"/>
<protein>
    <submittedName>
        <fullName evidence="3">Putative Glycogen debranching enzyme, archaeal type</fullName>
        <ecNumber evidence="3">2.4.1.25</ecNumber>
    </submittedName>
</protein>
<dbReference type="RefSeq" id="WP_053380161.1">
    <property type="nucleotide sequence ID" value="NZ_CP011801.1"/>
</dbReference>
<dbReference type="KEGG" id="nmv:NITMOv2_2670"/>
<dbReference type="Gene3D" id="1.50.10.10">
    <property type="match status" value="1"/>
</dbReference>
<proteinExistence type="predicted"/>
<dbReference type="InterPro" id="IPR006451">
    <property type="entry name" value="Glycogen_debranch_arc"/>
</dbReference>